<evidence type="ECO:0000256" key="11">
    <source>
        <dbReference type="ARBA" id="ARBA00023204"/>
    </source>
</evidence>
<dbReference type="EMBL" id="QNRR01000006">
    <property type="protein sequence ID" value="RBP42471.1"/>
    <property type="molecule type" value="Genomic_DNA"/>
</dbReference>
<feature type="binding site" evidence="14">
    <location>
        <position position="409"/>
    </location>
    <ligand>
        <name>Zn(2+)</name>
        <dbReference type="ChEBI" id="CHEBI:29105"/>
    </ligand>
</feature>
<keyword evidence="10 14" id="KW-0520">NAD</keyword>
<keyword evidence="14" id="KW-0464">Manganese</keyword>
<dbReference type="GO" id="GO:0006260">
    <property type="term" value="P:DNA replication"/>
    <property type="evidence" value="ECO:0007669"/>
    <property type="project" value="UniProtKB-KW"/>
</dbReference>
<comment type="catalytic activity">
    <reaction evidence="12 14 15">
        <text>NAD(+) + (deoxyribonucleotide)n-3'-hydroxyl + 5'-phospho-(deoxyribonucleotide)m = (deoxyribonucleotide)n+m + AMP + beta-nicotinamide D-nucleotide.</text>
        <dbReference type="EC" id="6.5.1.2"/>
    </reaction>
</comment>
<dbReference type="InterPro" id="IPR010994">
    <property type="entry name" value="RuvA_2-like"/>
</dbReference>
<dbReference type="InterPro" id="IPR018239">
    <property type="entry name" value="DNA_ligase_AS"/>
</dbReference>
<dbReference type="PROSITE" id="PS50172">
    <property type="entry name" value="BRCT"/>
    <property type="match status" value="1"/>
</dbReference>
<dbReference type="Pfam" id="PF12826">
    <property type="entry name" value="HHH_2"/>
    <property type="match status" value="1"/>
</dbReference>
<dbReference type="GO" id="GO:0005829">
    <property type="term" value="C:cytosol"/>
    <property type="evidence" value="ECO:0007669"/>
    <property type="project" value="TreeGrafter"/>
</dbReference>
<gene>
    <name evidence="14" type="primary">ligA</name>
    <name evidence="18" type="ORF">DES53_106179</name>
</gene>
<sequence length="663" mass="73659">MDKTPAKRAEHLRSELERHNRLYYQQAAPEISDREFDLLLRELQDIEKEHPELITPDSPTQRVGGAPLDGFAQITHRVPMMSLDNTYSEEELREFYTRLQKGLGREKIKCTIEPKVDGVAVSVRYENGVLKHGVTRGDGRVGDDITQNLKTIRSLPLRLPKHVPQTFEVRGEVYMNRAEFEKMNQEREEAGEPRFANPRNSTAGSLKQLDSRDAAKRPLSVIFYGMGDHGEAKLQSQSQIYDLLHAAGLPKAELLWDCDTIEQMLGVIHELDERRRKLPYDTDGAVIKVDSFAEQRDLGSTSKAPRWAIAYKYAAEQAETKLLAVDIQVGRTGALTPVARLTPVFLSGSTVSNATLHNFEEIVRKDIRVGDFVTIEKAGEIIPAVVSVNTEKRTGDETPVPVPTECPVCGTPVRKDEGQVAIRCPNSDCPEQVKRRVEHFTHRGAMDIRGLGEQVVGQLVDIKLVHDIADLYDLDEAALSKLERQGKKSIENLIKGLTESKTQPPWRLLFGLGVPQVGASSARSLVEHFGSIDALSAASMEDLLKVQDIGGIVAQSIHDWFRDEKNVKRLERLRVAGLTFANPQEERASDKLAGTTWVITGTLGRGRDEVADIIRSHGGKVSSSVSSKTSYLLAGEEAGSKLEKATKLGVKVLSEAEFQEMIQ</sequence>
<feature type="binding site" evidence="14">
    <location>
        <begin position="82"/>
        <end position="83"/>
    </location>
    <ligand>
        <name>NAD(+)</name>
        <dbReference type="ChEBI" id="CHEBI:57540"/>
    </ligand>
</feature>
<dbReference type="Gene3D" id="1.10.287.610">
    <property type="entry name" value="Helix hairpin bin"/>
    <property type="match status" value="1"/>
</dbReference>
<evidence type="ECO:0000256" key="13">
    <source>
        <dbReference type="ARBA" id="ARBA00060881"/>
    </source>
</evidence>
<dbReference type="InterPro" id="IPR001679">
    <property type="entry name" value="DNA_ligase"/>
</dbReference>
<dbReference type="SUPFAM" id="SSF47781">
    <property type="entry name" value="RuvA domain 2-like"/>
    <property type="match status" value="1"/>
</dbReference>
<evidence type="ECO:0000256" key="4">
    <source>
        <dbReference type="ARBA" id="ARBA00022598"/>
    </source>
</evidence>
<dbReference type="FunFam" id="3.30.470.30:FF:000001">
    <property type="entry name" value="DNA ligase"/>
    <property type="match status" value="1"/>
</dbReference>
<feature type="region of interest" description="Disordered" evidence="16">
    <location>
        <begin position="185"/>
        <end position="209"/>
    </location>
</feature>
<keyword evidence="19" id="KW-1185">Reference proteome</keyword>
<dbReference type="SUPFAM" id="SSF50249">
    <property type="entry name" value="Nucleic acid-binding proteins"/>
    <property type="match status" value="1"/>
</dbReference>
<feature type="binding site" evidence="14">
    <location>
        <position position="429"/>
    </location>
    <ligand>
        <name>Zn(2+)</name>
        <dbReference type="ChEBI" id="CHEBI:29105"/>
    </ligand>
</feature>
<dbReference type="InterPro" id="IPR036420">
    <property type="entry name" value="BRCT_dom_sf"/>
</dbReference>
<evidence type="ECO:0000256" key="16">
    <source>
        <dbReference type="SAM" id="MobiDB-lite"/>
    </source>
</evidence>
<dbReference type="InterPro" id="IPR012340">
    <property type="entry name" value="NA-bd_OB-fold"/>
</dbReference>
<feature type="binding site" evidence="14">
    <location>
        <position position="172"/>
    </location>
    <ligand>
        <name>NAD(+)</name>
        <dbReference type="ChEBI" id="CHEBI:57540"/>
    </ligand>
</feature>
<keyword evidence="5 14" id="KW-0235">DNA replication</keyword>
<dbReference type="PROSITE" id="PS01055">
    <property type="entry name" value="DNA_LIGASE_N1"/>
    <property type="match status" value="1"/>
</dbReference>
<feature type="binding site" evidence="14">
    <location>
        <position position="424"/>
    </location>
    <ligand>
        <name>Zn(2+)</name>
        <dbReference type="ChEBI" id="CHEBI:29105"/>
    </ligand>
</feature>
<feature type="domain" description="BRCT" evidence="17">
    <location>
        <begin position="587"/>
        <end position="663"/>
    </location>
</feature>
<dbReference type="InterPro" id="IPR033136">
    <property type="entry name" value="DNA_ligase_CS"/>
</dbReference>
<evidence type="ECO:0000256" key="8">
    <source>
        <dbReference type="ARBA" id="ARBA00022833"/>
    </source>
</evidence>
<dbReference type="PIRSF" id="PIRSF001604">
    <property type="entry name" value="LigA"/>
    <property type="match status" value="1"/>
</dbReference>
<dbReference type="Gene3D" id="2.40.50.140">
    <property type="entry name" value="Nucleic acid-binding proteins"/>
    <property type="match status" value="1"/>
</dbReference>
<dbReference type="SUPFAM" id="SSF52113">
    <property type="entry name" value="BRCT domain"/>
    <property type="match status" value="1"/>
</dbReference>
<evidence type="ECO:0000256" key="14">
    <source>
        <dbReference type="HAMAP-Rule" id="MF_01588"/>
    </source>
</evidence>
<dbReference type="Proteomes" id="UP000253426">
    <property type="component" value="Unassembled WGS sequence"/>
</dbReference>
<evidence type="ECO:0000313" key="19">
    <source>
        <dbReference type="Proteomes" id="UP000253426"/>
    </source>
</evidence>
<feature type="binding site" evidence="14">
    <location>
        <position position="406"/>
    </location>
    <ligand>
        <name>Zn(2+)</name>
        <dbReference type="ChEBI" id="CHEBI:29105"/>
    </ligand>
</feature>
<feature type="binding site" evidence="14">
    <location>
        <position position="113"/>
    </location>
    <ligand>
        <name>NAD(+)</name>
        <dbReference type="ChEBI" id="CHEBI:57540"/>
    </ligand>
</feature>
<dbReference type="GO" id="GO:0046872">
    <property type="term" value="F:metal ion binding"/>
    <property type="evidence" value="ECO:0007669"/>
    <property type="project" value="UniProtKB-KW"/>
</dbReference>
<evidence type="ECO:0000256" key="1">
    <source>
        <dbReference type="ARBA" id="ARBA00004067"/>
    </source>
</evidence>
<dbReference type="AlphaFoldDB" id="A0A366HID2"/>
<dbReference type="SMART" id="SM00292">
    <property type="entry name" value="BRCT"/>
    <property type="match status" value="1"/>
</dbReference>
<accession>A0A366HID2</accession>
<dbReference type="SUPFAM" id="SSF56091">
    <property type="entry name" value="DNA ligase/mRNA capping enzyme, catalytic domain"/>
    <property type="match status" value="1"/>
</dbReference>
<evidence type="ECO:0000256" key="9">
    <source>
        <dbReference type="ARBA" id="ARBA00022842"/>
    </source>
</evidence>
<dbReference type="Gene3D" id="3.30.470.30">
    <property type="entry name" value="DNA ligase/mRNA capping enzyme"/>
    <property type="match status" value="1"/>
</dbReference>
<dbReference type="SMART" id="SM00532">
    <property type="entry name" value="LIGANc"/>
    <property type="match status" value="1"/>
</dbReference>
<evidence type="ECO:0000256" key="7">
    <source>
        <dbReference type="ARBA" id="ARBA00022763"/>
    </source>
</evidence>
<dbReference type="InterPro" id="IPR001357">
    <property type="entry name" value="BRCT_dom"/>
</dbReference>
<evidence type="ECO:0000313" key="18">
    <source>
        <dbReference type="EMBL" id="RBP42471.1"/>
    </source>
</evidence>
<dbReference type="Pfam" id="PF03119">
    <property type="entry name" value="DNA_ligase_ZBD"/>
    <property type="match status" value="1"/>
</dbReference>
<dbReference type="Pfam" id="PF01653">
    <property type="entry name" value="DNA_ligase_aden"/>
    <property type="match status" value="1"/>
</dbReference>
<keyword evidence="11 14" id="KW-0234">DNA repair</keyword>
<dbReference type="InterPro" id="IPR004149">
    <property type="entry name" value="Znf_DNAligase_C4"/>
</dbReference>
<keyword evidence="6 14" id="KW-0479">Metal-binding</keyword>
<dbReference type="Gene3D" id="6.20.10.30">
    <property type="match status" value="1"/>
</dbReference>
<dbReference type="FunFam" id="2.40.50.140:FF:000012">
    <property type="entry name" value="DNA ligase"/>
    <property type="match status" value="1"/>
</dbReference>
<dbReference type="GO" id="GO:0006281">
    <property type="term" value="P:DNA repair"/>
    <property type="evidence" value="ECO:0007669"/>
    <property type="project" value="UniProtKB-KW"/>
</dbReference>
<evidence type="ECO:0000256" key="6">
    <source>
        <dbReference type="ARBA" id="ARBA00022723"/>
    </source>
</evidence>
<dbReference type="PANTHER" id="PTHR23389">
    <property type="entry name" value="CHROMOSOME TRANSMISSION FIDELITY FACTOR 18"/>
    <property type="match status" value="1"/>
</dbReference>
<evidence type="ECO:0000256" key="15">
    <source>
        <dbReference type="RuleBase" id="RU000618"/>
    </source>
</evidence>
<evidence type="ECO:0000256" key="3">
    <source>
        <dbReference type="ARBA" id="ARBA00013308"/>
    </source>
</evidence>
<dbReference type="Gene3D" id="3.40.50.10190">
    <property type="entry name" value="BRCT domain"/>
    <property type="match status" value="1"/>
</dbReference>
<dbReference type="FunFam" id="1.10.150.20:FF:000007">
    <property type="entry name" value="DNA ligase"/>
    <property type="match status" value="1"/>
</dbReference>
<keyword evidence="9 14" id="KW-0460">Magnesium</keyword>
<dbReference type="PANTHER" id="PTHR23389:SF9">
    <property type="entry name" value="DNA LIGASE"/>
    <property type="match status" value="1"/>
</dbReference>
<dbReference type="Gene3D" id="1.10.150.20">
    <property type="entry name" value="5' to 3' exonuclease, C-terminal subdomain"/>
    <property type="match status" value="2"/>
</dbReference>
<comment type="function">
    <text evidence="1 14">DNA ligase that catalyzes the formation of phosphodiester linkages between 5'-phosphoryl and 3'-hydroxyl groups in double-stranded DNA using NAD as a coenzyme and as the energy source for the reaction. It is essential for DNA replication and repair of damaged DNA.</text>
</comment>
<evidence type="ECO:0000256" key="2">
    <source>
        <dbReference type="ARBA" id="ARBA00012722"/>
    </source>
</evidence>
<proteinExistence type="inferred from homology"/>
<dbReference type="HAMAP" id="MF_01588">
    <property type="entry name" value="DNA_ligase_A"/>
    <property type="match status" value="1"/>
</dbReference>
<evidence type="ECO:0000256" key="12">
    <source>
        <dbReference type="ARBA" id="ARBA00034005"/>
    </source>
</evidence>
<dbReference type="InterPro" id="IPR041663">
    <property type="entry name" value="DisA/LigA_HHH"/>
</dbReference>
<comment type="caution">
    <text evidence="18">The sequence shown here is derived from an EMBL/GenBank/DDBJ whole genome shotgun (WGS) entry which is preliminary data.</text>
</comment>
<name>A0A366HID2_9BACT</name>
<keyword evidence="7 14" id="KW-0227">DNA damage</keyword>
<dbReference type="GO" id="GO:0003911">
    <property type="term" value="F:DNA ligase (NAD+) activity"/>
    <property type="evidence" value="ECO:0007669"/>
    <property type="project" value="UniProtKB-UniRule"/>
</dbReference>
<dbReference type="PROSITE" id="PS01056">
    <property type="entry name" value="DNA_LIGASE_N2"/>
    <property type="match status" value="1"/>
</dbReference>
<dbReference type="NCBIfam" id="TIGR00575">
    <property type="entry name" value="dnlj"/>
    <property type="match status" value="1"/>
</dbReference>
<dbReference type="NCBIfam" id="NF005932">
    <property type="entry name" value="PRK07956.1"/>
    <property type="match status" value="1"/>
</dbReference>
<evidence type="ECO:0000259" key="17">
    <source>
        <dbReference type="PROSITE" id="PS50172"/>
    </source>
</evidence>
<feature type="binding site" evidence="14">
    <location>
        <position position="288"/>
    </location>
    <ligand>
        <name>NAD(+)</name>
        <dbReference type="ChEBI" id="CHEBI:57540"/>
    </ligand>
</feature>
<reference evidence="18 19" key="1">
    <citation type="submission" date="2018-06" db="EMBL/GenBank/DDBJ databases">
        <title>Genomic Encyclopedia of Type Strains, Phase IV (KMG-IV): sequencing the most valuable type-strain genomes for metagenomic binning, comparative biology and taxonomic classification.</title>
        <authorList>
            <person name="Goeker M."/>
        </authorList>
    </citation>
    <scope>NUCLEOTIDE SEQUENCE [LARGE SCALE GENOMIC DNA]</scope>
    <source>
        <strain evidence="18 19">DSM 25532</strain>
    </source>
</reference>
<feature type="active site" description="N6-AMP-lysine intermediate" evidence="14">
    <location>
        <position position="115"/>
    </location>
</feature>
<feature type="binding site" evidence="14">
    <location>
        <begin position="33"/>
        <end position="37"/>
    </location>
    <ligand>
        <name>NAD(+)</name>
        <dbReference type="ChEBI" id="CHEBI:57540"/>
    </ligand>
</feature>
<dbReference type="Pfam" id="PF03120">
    <property type="entry name" value="OB_DNA_ligase"/>
    <property type="match status" value="1"/>
</dbReference>
<keyword evidence="4 14" id="KW-0436">Ligase</keyword>
<feature type="binding site" evidence="14">
    <location>
        <position position="312"/>
    </location>
    <ligand>
        <name>NAD(+)</name>
        <dbReference type="ChEBI" id="CHEBI:57540"/>
    </ligand>
</feature>
<feature type="binding site" evidence="14">
    <location>
        <position position="136"/>
    </location>
    <ligand>
        <name>NAD(+)</name>
        <dbReference type="ChEBI" id="CHEBI:57540"/>
    </ligand>
</feature>
<dbReference type="EC" id="6.5.1.2" evidence="2 14"/>
<dbReference type="CDD" id="cd00114">
    <property type="entry name" value="LIGANc"/>
    <property type="match status" value="1"/>
</dbReference>
<dbReference type="RefSeq" id="WP_113959599.1">
    <property type="nucleotide sequence ID" value="NZ_QNRR01000006.1"/>
</dbReference>
<dbReference type="FunFam" id="1.10.150.20:FF:000006">
    <property type="entry name" value="DNA ligase"/>
    <property type="match status" value="1"/>
</dbReference>
<dbReference type="OrthoDB" id="9759736at2"/>
<dbReference type="InterPro" id="IPR004150">
    <property type="entry name" value="NAD_DNA_ligase_OB"/>
</dbReference>
<comment type="similarity">
    <text evidence="13 14">Belongs to the NAD-dependent DNA ligase family. LigA subfamily.</text>
</comment>
<dbReference type="FunFam" id="1.10.287.610:FF:000002">
    <property type="entry name" value="DNA ligase"/>
    <property type="match status" value="1"/>
</dbReference>
<comment type="cofactor">
    <cofactor evidence="14">
        <name>Mg(2+)</name>
        <dbReference type="ChEBI" id="CHEBI:18420"/>
    </cofactor>
    <cofactor evidence="14">
        <name>Mn(2+)</name>
        <dbReference type="ChEBI" id="CHEBI:29035"/>
    </cofactor>
</comment>
<dbReference type="Pfam" id="PF14520">
    <property type="entry name" value="HHH_5"/>
    <property type="match status" value="1"/>
</dbReference>
<dbReference type="InterPro" id="IPR013840">
    <property type="entry name" value="DNAligase_N"/>
</dbReference>
<keyword evidence="8 14" id="KW-0862">Zinc</keyword>
<evidence type="ECO:0000256" key="5">
    <source>
        <dbReference type="ARBA" id="ARBA00022705"/>
    </source>
</evidence>
<protein>
    <recommendedName>
        <fullName evidence="3 14">DNA ligase</fullName>
        <ecNumber evidence="2 14">6.5.1.2</ecNumber>
    </recommendedName>
    <alternativeName>
        <fullName evidence="14">Polydeoxyribonucleotide synthase [NAD(+)]</fullName>
    </alternativeName>
</protein>
<organism evidence="18 19">
    <name type="scientific">Roseimicrobium gellanilyticum</name>
    <dbReference type="NCBI Taxonomy" id="748857"/>
    <lineage>
        <taxon>Bacteria</taxon>
        <taxon>Pseudomonadati</taxon>
        <taxon>Verrucomicrobiota</taxon>
        <taxon>Verrucomicrobiia</taxon>
        <taxon>Verrucomicrobiales</taxon>
        <taxon>Verrucomicrobiaceae</taxon>
        <taxon>Roseimicrobium</taxon>
    </lineage>
</organism>
<dbReference type="InterPro" id="IPR013839">
    <property type="entry name" value="DNAligase_adenylation"/>
</dbReference>
<evidence type="ECO:0000256" key="10">
    <source>
        <dbReference type="ARBA" id="ARBA00023027"/>
    </source>
</evidence>
<dbReference type="Pfam" id="PF00533">
    <property type="entry name" value="BRCT"/>
    <property type="match status" value="1"/>
</dbReference>